<protein>
    <submittedName>
        <fullName evidence="1">Uncharacterized protein</fullName>
    </submittedName>
</protein>
<dbReference type="EMBL" id="CM023484">
    <property type="protein sequence ID" value="KAH6934217.1"/>
    <property type="molecule type" value="Genomic_DNA"/>
</dbReference>
<reference evidence="1" key="1">
    <citation type="submission" date="2020-05" db="EMBL/GenBank/DDBJ databases">
        <title>Large-scale comparative analyses of tick genomes elucidate their genetic diversity and vector capacities.</title>
        <authorList>
            <person name="Jia N."/>
            <person name="Wang J."/>
            <person name="Shi W."/>
            <person name="Du L."/>
            <person name="Sun Y."/>
            <person name="Zhan W."/>
            <person name="Jiang J."/>
            <person name="Wang Q."/>
            <person name="Zhang B."/>
            <person name="Ji P."/>
            <person name="Sakyi L.B."/>
            <person name="Cui X."/>
            <person name="Yuan T."/>
            <person name="Jiang B."/>
            <person name="Yang W."/>
            <person name="Lam T.T.-Y."/>
            <person name="Chang Q."/>
            <person name="Ding S."/>
            <person name="Wang X."/>
            <person name="Zhu J."/>
            <person name="Ruan X."/>
            <person name="Zhao L."/>
            <person name="Wei J."/>
            <person name="Que T."/>
            <person name="Du C."/>
            <person name="Cheng J."/>
            <person name="Dai P."/>
            <person name="Han X."/>
            <person name="Huang E."/>
            <person name="Gao Y."/>
            <person name="Liu J."/>
            <person name="Shao H."/>
            <person name="Ye R."/>
            <person name="Li L."/>
            <person name="Wei W."/>
            <person name="Wang X."/>
            <person name="Wang C."/>
            <person name="Yang T."/>
            <person name="Huo Q."/>
            <person name="Li W."/>
            <person name="Guo W."/>
            <person name="Chen H."/>
            <person name="Zhou L."/>
            <person name="Ni X."/>
            <person name="Tian J."/>
            <person name="Zhou Y."/>
            <person name="Sheng Y."/>
            <person name="Liu T."/>
            <person name="Pan Y."/>
            <person name="Xia L."/>
            <person name="Li J."/>
            <person name="Zhao F."/>
            <person name="Cao W."/>
        </authorList>
    </citation>
    <scope>NUCLEOTIDE SEQUENCE</scope>
    <source>
        <strain evidence="1">Hyas-2018</strain>
    </source>
</reference>
<keyword evidence="2" id="KW-1185">Reference proteome</keyword>
<proteinExistence type="predicted"/>
<dbReference type="Proteomes" id="UP000821845">
    <property type="component" value="Chromosome 4"/>
</dbReference>
<name>A0ACB7SGA0_HYAAI</name>
<evidence type="ECO:0000313" key="2">
    <source>
        <dbReference type="Proteomes" id="UP000821845"/>
    </source>
</evidence>
<sequence length="192" mass="20489">MHALNTRDIRTGFLSSQAPHTCNASAQEEGGRQRPTRTTRHTHAHRPDIPHDTRTELLAAAPPPSSQPAPPTPTQPTPPPVQASAHKDSPSYNLPGAAAPVHSSGLEKTAVECVTLRISLFLIVPIVLTRAHVATTSTSGNGGISEPLLVVTMCPSHASDQIARPIRTDRGRLRPPECTSATRERADQTVPQ</sequence>
<accession>A0ACB7SGA0</accession>
<evidence type="ECO:0000313" key="1">
    <source>
        <dbReference type="EMBL" id="KAH6934217.1"/>
    </source>
</evidence>
<organism evidence="1 2">
    <name type="scientific">Hyalomma asiaticum</name>
    <name type="common">Tick</name>
    <dbReference type="NCBI Taxonomy" id="266040"/>
    <lineage>
        <taxon>Eukaryota</taxon>
        <taxon>Metazoa</taxon>
        <taxon>Ecdysozoa</taxon>
        <taxon>Arthropoda</taxon>
        <taxon>Chelicerata</taxon>
        <taxon>Arachnida</taxon>
        <taxon>Acari</taxon>
        <taxon>Parasitiformes</taxon>
        <taxon>Ixodida</taxon>
        <taxon>Ixodoidea</taxon>
        <taxon>Ixodidae</taxon>
        <taxon>Hyalomminae</taxon>
        <taxon>Hyalomma</taxon>
    </lineage>
</organism>
<gene>
    <name evidence="1" type="ORF">HPB50_021937</name>
</gene>
<comment type="caution">
    <text evidence="1">The sequence shown here is derived from an EMBL/GenBank/DDBJ whole genome shotgun (WGS) entry which is preliminary data.</text>
</comment>